<protein>
    <submittedName>
        <fullName evidence="3">DUF5050 domain-containing protein</fullName>
    </submittedName>
</protein>
<evidence type="ECO:0000313" key="3">
    <source>
        <dbReference type="EMBL" id="MBC8537764.1"/>
    </source>
</evidence>
<dbReference type="InterPro" id="IPR032485">
    <property type="entry name" value="LRP1-like_beta_prop"/>
</dbReference>
<organism evidence="3 4">
    <name type="scientific">Guopingia tenuis</name>
    <dbReference type="NCBI Taxonomy" id="2763656"/>
    <lineage>
        <taxon>Bacteria</taxon>
        <taxon>Bacillati</taxon>
        <taxon>Bacillota</taxon>
        <taxon>Clostridia</taxon>
        <taxon>Christensenellales</taxon>
        <taxon>Christensenellaceae</taxon>
        <taxon>Guopingia</taxon>
    </lineage>
</organism>
<dbReference type="InterPro" id="IPR011042">
    <property type="entry name" value="6-blade_b-propeller_TolB-like"/>
</dbReference>
<feature type="transmembrane region" description="Helical" evidence="1">
    <location>
        <begin position="12"/>
        <end position="34"/>
    </location>
</feature>
<dbReference type="PANTHER" id="PTHR32256:SF17">
    <property type="entry name" value="EGF-LIKE DOMAIN-CONTAINING PROTEIN"/>
    <property type="match status" value="1"/>
</dbReference>
<dbReference type="Gene3D" id="2.120.10.30">
    <property type="entry name" value="TolB, C-terminal domain"/>
    <property type="match status" value="1"/>
</dbReference>
<dbReference type="RefSeq" id="WP_249279628.1">
    <property type="nucleotide sequence ID" value="NZ_JACRSS010000001.1"/>
</dbReference>
<evidence type="ECO:0000256" key="1">
    <source>
        <dbReference type="SAM" id="Phobius"/>
    </source>
</evidence>
<name>A0A926DI97_9FIRM</name>
<feature type="domain" description="Prolow-density lipoprotein receptor-related protein 1-like beta-propeller" evidence="2">
    <location>
        <begin position="175"/>
        <end position="322"/>
    </location>
</feature>
<accession>A0A926DI97</accession>
<gene>
    <name evidence="3" type="ORF">H8693_02305</name>
</gene>
<dbReference type="Pfam" id="PF16472">
    <property type="entry name" value="DUF5050"/>
    <property type="match status" value="1"/>
</dbReference>
<reference evidence="3" key="1">
    <citation type="submission" date="2020-08" db="EMBL/GenBank/DDBJ databases">
        <title>Genome public.</title>
        <authorList>
            <person name="Liu C."/>
            <person name="Sun Q."/>
        </authorList>
    </citation>
    <scope>NUCLEOTIDE SEQUENCE</scope>
    <source>
        <strain evidence="3">NSJ-63</strain>
    </source>
</reference>
<dbReference type="SUPFAM" id="SSF69304">
    <property type="entry name" value="Tricorn protease N-terminal domain"/>
    <property type="match status" value="1"/>
</dbReference>
<dbReference type="PANTHER" id="PTHR32256">
    <property type="match status" value="1"/>
</dbReference>
<comment type="caution">
    <text evidence="3">The sequence shown here is derived from an EMBL/GenBank/DDBJ whole genome shotgun (WGS) entry which is preliminary data.</text>
</comment>
<proteinExistence type="predicted"/>
<dbReference type="Proteomes" id="UP000617951">
    <property type="component" value="Unassembled WGS sequence"/>
</dbReference>
<keyword evidence="1" id="KW-0472">Membrane</keyword>
<dbReference type="EMBL" id="JACRSS010000001">
    <property type="protein sequence ID" value="MBC8537764.1"/>
    <property type="molecule type" value="Genomic_DNA"/>
</dbReference>
<sequence length="337" mass="37819">MAKQKQMNKKTLAVFISAGVLVIALIVIAVLTFVQQSAADQTDRGNTSGNIGNNAMVVQSGDTTYFNYKGIFSLDADGKQERLTDQTSSNMAMQGDWIYYSNHSDAANLYKYNVVTKENIRLTDCAVKYINVVDDTVYFFMDKEIDVVKKGIYRVGTDGSDLRQLTSYDGEGLNVYGDRLIFINTSDRRKIYSLSLEGKDPKVVGTDNASMMSIENGWIYYGNTNGIFRVRVDGSARKQLSEMPVSEMNVVDHYLYFCYLDVMNQVKDQSFYRLDLNNPSKEPELVTEDSAVGICSADGWIYFQNVYNNYDLYRIPIAGGEPELVRGLVSETSAAEE</sequence>
<evidence type="ECO:0000259" key="2">
    <source>
        <dbReference type="Pfam" id="PF16472"/>
    </source>
</evidence>
<keyword evidence="4" id="KW-1185">Reference proteome</keyword>
<dbReference type="AlphaFoldDB" id="A0A926DI97"/>
<evidence type="ECO:0000313" key="4">
    <source>
        <dbReference type="Proteomes" id="UP000617951"/>
    </source>
</evidence>
<keyword evidence="1" id="KW-1133">Transmembrane helix</keyword>
<dbReference type="InterPro" id="IPR053369">
    <property type="entry name" value="SrfA-induced_signal"/>
</dbReference>
<keyword evidence="1" id="KW-0812">Transmembrane</keyword>